<dbReference type="PANTHER" id="PTHR30055:SF224">
    <property type="entry name" value="TRANSCRIPTIONAL REGULATOR TETR FAMILY"/>
    <property type="match status" value="1"/>
</dbReference>
<dbReference type="PROSITE" id="PS50977">
    <property type="entry name" value="HTH_TETR_2"/>
    <property type="match status" value="1"/>
</dbReference>
<name>A0A329EDP9_VIBDI</name>
<accession>A0A329EDP9</accession>
<evidence type="ECO:0000256" key="2">
    <source>
        <dbReference type="ARBA" id="ARBA00023125"/>
    </source>
</evidence>
<evidence type="ECO:0000313" key="6">
    <source>
        <dbReference type="EMBL" id="RAS66388.1"/>
    </source>
</evidence>
<dbReference type="PANTHER" id="PTHR30055">
    <property type="entry name" value="HTH-TYPE TRANSCRIPTIONAL REGULATOR RUTR"/>
    <property type="match status" value="1"/>
</dbReference>
<feature type="domain" description="HTH tetR-type" evidence="5">
    <location>
        <begin position="12"/>
        <end position="72"/>
    </location>
</feature>
<dbReference type="AlphaFoldDB" id="A0A329EDP9"/>
<dbReference type="Pfam" id="PF00440">
    <property type="entry name" value="TetR_N"/>
    <property type="match status" value="1"/>
</dbReference>
<dbReference type="InterPro" id="IPR009057">
    <property type="entry name" value="Homeodomain-like_sf"/>
</dbReference>
<dbReference type="GO" id="GO:0000976">
    <property type="term" value="F:transcription cis-regulatory region binding"/>
    <property type="evidence" value="ECO:0007669"/>
    <property type="project" value="TreeGrafter"/>
</dbReference>
<sequence>MQNTVMKKTRSELKREAILLAAKEAFREFGAQSTSMDKIAALAQVSKRTVYNHFSSKEVLIMTLLADLWSATANLVDSEQLMSLPMEEQLEQLLYSEIEILSSNEYIDLARVVLGYYLYRPDELIEQSELMAKKEGQILSWLKHQISLKNLDIQDVDLANGQLHSLVKGGCFWPQVMGIKSSLSDQEKHYLAQQTTLFFISYYGCKK</sequence>
<dbReference type="PRINTS" id="PR00455">
    <property type="entry name" value="HTHTETR"/>
</dbReference>
<dbReference type="EMBL" id="QLTR01000006">
    <property type="protein sequence ID" value="RAS66388.1"/>
    <property type="molecule type" value="Genomic_DNA"/>
</dbReference>
<reference evidence="6 7" key="1">
    <citation type="submission" date="2018-06" db="EMBL/GenBank/DDBJ databases">
        <title>Freshwater and sediment microbial communities from various areas in North America, analyzing microbe dynamics in response to fracking.</title>
        <authorList>
            <person name="Lamendella R."/>
        </authorList>
    </citation>
    <scope>NUCLEOTIDE SEQUENCE [LARGE SCALE GENOMIC DNA]</scope>
    <source>
        <strain evidence="6 7">99A</strain>
    </source>
</reference>
<feature type="DNA-binding region" description="H-T-H motif" evidence="4">
    <location>
        <begin position="35"/>
        <end position="54"/>
    </location>
</feature>
<dbReference type="Gene3D" id="1.10.10.60">
    <property type="entry name" value="Homeodomain-like"/>
    <property type="match status" value="1"/>
</dbReference>
<proteinExistence type="predicted"/>
<dbReference type="Proteomes" id="UP000248729">
    <property type="component" value="Unassembled WGS sequence"/>
</dbReference>
<protein>
    <submittedName>
        <fullName evidence="6">TetR family transcriptional regulator</fullName>
    </submittedName>
</protein>
<evidence type="ECO:0000256" key="4">
    <source>
        <dbReference type="PROSITE-ProRule" id="PRU00335"/>
    </source>
</evidence>
<dbReference type="InterPro" id="IPR050109">
    <property type="entry name" value="HTH-type_TetR-like_transc_reg"/>
</dbReference>
<evidence type="ECO:0000259" key="5">
    <source>
        <dbReference type="PROSITE" id="PS50977"/>
    </source>
</evidence>
<dbReference type="GO" id="GO:0003700">
    <property type="term" value="F:DNA-binding transcription factor activity"/>
    <property type="evidence" value="ECO:0007669"/>
    <property type="project" value="TreeGrafter"/>
</dbReference>
<comment type="caution">
    <text evidence="6">The sequence shown here is derived from an EMBL/GenBank/DDBJ whole genome shotgun (WGS) entry which is preliminary data.</text>
</comment>
<gene>
    <name evidence="6" type="ORF">DET48_106168</name>
</gene>
<evidence type="ECO:0000256" key="1">
    <source>
        <dbReference type="ARBA" id="ARBA00023015"/>
    </source>
</evidence>
<dbReference type="FunFam" id="1.10.10.60:FF:000141">
    <property type="entry name" value="TetR family transcriptional regulator"/>
    <property type="match status" value="1"/>
</dbReference>
<keyword evidence="1" id="KW-0805">Transcription regulation</keyword>
<dbReference type="Pfam" id="PF14246">
    <property type="entry name" value="TetR_C_7"/>
    <property type="match status" value="1"/>
</dbReference>
<dbReference type="Gene3D" id="1.10.357.10">
    <property type="entry name" value="Tetracycline Repressor, domain 2"/>
    <property type="match status" value="1"/>
</dbReference>
<dbReference type="SUPFAM" id="SSF46689">
    <property type="entry name" value="Homeodomain-like"/>
    <property type="match status" value="1"/>
</dbReference>
<evidence type="ECO:0000256" key="3">
    <source>
        <dbReference type="ARBA" id="ARBA00023163"/>
    </source>
</evidence>
<dbReference type="InterPro" id="IPR039536">
    <property type="entry name" value="TetR_C_Proteobacteria"/>
</dbReference>
<organism evidence="6 7">
    <name type="scientific">Vibrio diazotrophicus</name>
    <dbReference type="NCBI Taxonomy" id="685"/>
    <lineage>
        <taxon>Bacteria</taxon>
        <taxon>Pseudomonadati</taxon>
        <taxon>Pseudomonadota</taxon>
        <taxon>Gammaproteobacteria</taxon>
        <taxon>Vibrionales</taxon>
        <taxon>Vibrionaceae</taxon>
        <taxon>Vibrio</taxon>
    </lineage>
</organism>
<keyword evidence="3" id="KW-0804">Transcription</keyword>
<evidence type="ECO:0000313" key="7">
    <source>
        <dbReference type="Proteomes" id="UP000248729"/>
    </source>
</evidence>
<keyword evidence="2 4" id="KW-0238">DNA-binding</keyword>
<dbReference type="InterPro" id="IPR001647">
    <property type="entry name" value="HTH_TetR"/>
</dbReference>